<comment type="caution">
    <text evidence="1">The sequence shown here is derived from an EMBL/GenBank/DDBJ whole genome shotgun (WGS) entry which is preliminary data.</text>
</comment>
<keyword evidence="2" id="KW-1185">Reference proteome</keyword>
<dbReference type="InterPro" id="IPR051675">
    <property type="entry name" value="Endo/Exo/Phosphatase_dom_1"/>
</dbReference>
<dbReference type="PROSITE" id="PS51257">
    <property type="entry name" value="PROKAR_LIPOPROTEIN"/>
    <property type="match status" value="1"/>
</dbReference>
<dbReference type="AlphaFoldDB" id="D1Q0F9"/>
<dbReference type="EMBL" id="ACKS01000108">
    <property type="protein sequence ID" value="EFA42944.1"/>
    <property type="molecule type" value="Genomic_DNA"/>
</dbReference>
<proteinExistence type="predicted"/>
<dbReference type="eggNOG" id="COG1555">
    <property type="taxonomic scope" value="Bacteria"/>
</dbReference>
<dbReference type="SUPFAM" id="SSF47781">
    <property type="entry name" value="RuvA domain 2-like"/>
    <property type="match status" value="3"/>
</dbReference>
<reference evidence="1 2" key="1">
    <citation type="submission" date="2009-10" db="EMBL/GenBank/DDBJ databases">
        <authorList>
            <person name="Qin X."/>
            <person name="Bachman B."/>
            <person name="Battles P."/>
            <person name="Bell A."/>
            <person name="Bess C."/>
            <person name="Bickham C."/>
            <person name="Chaboub L."/>
            <person name="Chen D."/>
            <person name="Coyle M."/>
            <person name="Deiros D.R."/>
            <person name="Dinh H."/>
            <person name="Forbes L."/>
            <person name="Fowler G."/>
            <person name="Francisco L."/>
            <person name="Fu Q."/>
            <person name="Gubbala S."/>
            <person name="Hale W."/>
            <person name="Han Y."/>
            <person name="Hemphill L."/>
            <person name="Highlander S.K."/>
            <person name="Hirani K."/>
            <person name="Hogues M."/>
            <person name="Jackson L."/>
            <person name="Jakkamsetti A."/>
            <person name="Javaid M."/>
            <person name="Jiang H."/>
            <person name="Korchina V."/>
            <person name="Kovar C."/>
            <person name="Lara F."/>
            <person name="Lee S."/>
            <person name="Mata R."/>
            <person name="Mathew T."/>
            <person name="Moen C."/>
            <person name="Morales K."/>
            <person name="Munidasa M."/>
            <person name="Nazareth L."/>
            <person name="Ngo R."/>
            <person name="Nguyen L."/>
            <person name="Okwuonu G."/>
            <person name="Ongeri F."/>
            <person name="Patil S."/>
            <person name="Petrosino J."/>
            <person name="Pham C."/>
            <person name="Pham P."/>
            <person name="Pu L.-L."/>
            <person name="Puazo M."/>
            <person name="Raj R."/>
            <person name="Reid J."/>
            <person name="Rouhana J."/>
            <person name="Saada N."/>
            <person name="Shang Y."/>
            <person name="Simmons D."/>
            <person name="Thornton R."/>
            <person name="Warren J."/>
            <person name="Weissenberger G."/>
            <person name="Zhang J."/>
            <person name="Zhang L."/>
            <person name="Zhou C."/>
            <person name="Zhu D."/>
            <person name="Muzny D."/>
            <person name="Worley K."/>
            <person name="Gibbs R."/>
        </authorList>
    </citation>
    <scope>NUCLEOTIDE SEQUENCE [LARGE SCALE GENOMIC DNA]</scope>
    <source>
        <strain evidence="1 2">DSM 17361</strain>
    </source>
</reference>
<evidence type="ECO:0008006" key="3">
    <source>
        <dbReference type="Google" id="ProtNLM"/>
    </source>
</evidence>
<dbReference type="Pfam" id="PF12836">
    <property type="entry name" value="HHH_3"/>
    <property type="match status" value="2"/>
</dbReference>
<sequence>MKLRDFFYFNRSDRAVLLFFLLLAVVSCSLIFFLGGDEGMTQVDEKDTVFVQKQAVSSVFPRTNPQYIQAETRRVEHFVFDPNTADSTEFLRLGLQYWQVRNIYKYRAAGGVYRRPQDFARLYGLTQKQYRELEPYIRISRDYAPAAELFAEEKHEPRDTTHRYPVKLKPTEHIDLNLADTSALKRVPGIGSYFARRIVGYRQRLGGFYHVKQLLEIEDFPETAISYFHISGAIHKINVNKLKLNELKRHPYINYYQAKDIMDYRRLHGPLTSLNELKLLQDFTPKDIERLNHYVEF</sequence>
<evidence type="ECO:0000313" key="2">
    <source>
        <dbReference type="Proteomes" id="UP000003160"/>
    </source>
</evidence>
<name>D1Q0F9_9BACT</name>
<dbReference type="OrthoDB" id="981124at2"/>
<dbReference type="PANTHER" id="PTHR21180">
    <property type="entry name" value="ENDONUCLEASE/EXONUCLEASE/PHOSPHATASE FAMILY DOMAIN-CONTAINING PROTEIN 1"/>
    <property type="match status" value="1"/>
</dbReference>
<dbReference type="HOGENOM" id="CLU_077104_0_0_10"/>
<dbReference type="GO" id="GO:0015627">
    <property type="term" value="C:type II protein secretion system complex"/>
    <property type="evidence" value="ECO:0007669"/>
    <property type="project" value="TreeGrafter"/>
</dbReference>
<gene>
    <name evidence="1" type="ORF">HMPREF0645_2694</name>
</gene>
<dbReference type="GO" id="GO:0015628">
    <property type="term" value="P:protein secretion by the type II secretion system"/>
    <property type="evidence" value="ECO:0007669"/>
    <property type="project" value="TreeGrafter"/>
</dbReference>
<dbReference type="RefSeq" id="WP_007175089.1">
    <property type="nucleotide sequence ID" value="NZ_GG704783.1"/>
</dbReference>
<evidence type="ECO:0000313" key="1">
    <source>
        <dbReference type="EMBL" id="EFA42944.1"/>
    </source>
</evidence>
<dbReference type="Gene3D" id="1.10.150.280">
    <property type="entry name" value="AF1531-like domain"/>
    <property type="match status" value="2"/>
</dbReference>
<dbReference type="PANTHER" id="PTHR21180:SF32">
    <property type="entry name" value="ENDONUCLEASE_EXONUCLEASE_PHOSPHATASE FAMILY DOMAIN-CONTAINING PROTEIN 1"/>
    <property type="match status" value="1"/>
</dbReference>
<protein>
    <recommendedName>
        <fullName evidence="3">Competence protein ComEA helix-hairpin-helix repeat region</fullName>
    </recommendedName>
</protein>
<dbReference type="Proteomes" id="UP000003160">
    <property type="component" value="Unassembled WGS sequence"/>
</dbReference>
<accession>D1Q0F9</accession>
<organism evidence="1 2">
    <name type="scientific">Hallella bergensis DSM 17361</name>
    <dbReference type="NCBI Taxonomy" id="585502"/>
    <lineage>
        <taxon>Bacteria</taxon>
        <taxon>Pseudomonadati</taxon>
        <taxon>Bacteroidota</taxon>
        <taxon>Bacteroidia</taxon>
        <taxon>Bacteroidales</taxon>
        <taxon>Prevotellaceae</taxon>
        <taxon>Hallella</taxon>
    </lineage>
</organism>
<dbReference type="InterPro" id="IPR010994">
    <property type="entry name" value="RuvA_2-like"/>
</dbReference>